<dbReference type="AlphaFoldDB" id="A0A2H0KBM8"/>
<name>A0A2H0KBM8_9BACT</name>
<evidence type="ECO:0000259" key="2">
    <source>
        <dbReference type="Pfam" id="PF01882"/>
    </source>
</evidence>
<dbReference type="Pfam" id="PF01882">
    <property type="entry name" value="DUF58"/>
    <property type="match status" value="1"/>
</dbReference>
<proteinExistence type="predicted"/>
<reference evidence="3 4" key="1">
    <citation type="submission" date="2017-09" db="EMBL/GenBank/DDBJ databases">
        <title>Depth-based differentiation of microbial function through sediment-hosted aquifers and enrichment of novel symbionts in the deep terrestrial subsurface.</title>
        <authorList>
            <person name="Probst A.J."/>
            <person name="Ladd B."/>
            <person name="Jarett J.K."/>
            <person name="Geller-Mcgrath D.E."/>
            <person name="Sieber C.M."/>
            <person name="Emerson J.B."/>
            <person name="Anantharaman K."/>
            <person name="Thomas B.C."/>
            <person name="Malmstrom R."/>
            <person name="Stieglmeier M."/>
            <person name="Klingl A."/>
            <person name="Woyke T."/>
            <person name="Ryan C.M."/>
            <person name="Banfield J.F."/>
        </authorList>
    </citation>
    <scope>NUCLEOTIDE SEQUENCE [LARGE SCALE GENOMIC DNA]</scope>
    <source>
        <strain evidence="3">CG11_big_fil_rev_8_21_14_0_20_46_11</strain>
    </source>
</reference>
<evidence type="ECO:0000313" key="4">
    <source>
        <dbReference type="Proteomes" id="UP000229342"/>
    </source>
</evidence>
<accession>A0A2H0KBM8</accession>
<organism evidence="3 4">
    <name type="scientific">Candidatus Taylorbacteria bacterium CG11_big_fil_rev_8_21_14_0_20_46_11</name>
    <dbReference type="NCBI Taxonomy" id="1975025"/>
    <lineage>
        <taxon>Bacteria</taxon>
        <taxon>Candidatus Tayloriibacteriota</taxon>
    </lineage>
</organism>
<dbReference type="Proteomes" id="UP000229342">
    <property type="component" value="Unassembled WGS sequence"/>
</dbReference>
<protein>
    <recommendedName>
        <fullName evidence="2">DUF58 domain-containing protein</fullName>
    </recommendedName>
</protein>
<gene>
    <name evidence="3" type="ORF">COV91_03000</name>
</gene>
<dbReference type="InterPro" id="IPR002881">
    <property type="entry name" value="DUF58"/>
</dbReference>
<feature type="domain" description="DUF58" evidence="2">
    <location>
        <begin position="845"/>
        <end position="872"/>
    </location>
</feature>
<evidence type="ECO:0000256" key="1">
    <source>
        <dbReference type="SAM" id="MobiDB-lite"/>
    </source>
</evidence>
<dbReference type="EMBL" id="PCVG01000036">
    <property type="protein sequence ID" value="PIQ68661.1"/>
    <property type="molecule type" value="Genomic_DNA"/>
</dbReference>
<sequence length="1029" mass="112928">MNREQFRDVPKTVAEKADIKKVQEVAQEAFAPLVHEGEIGKESLSKLRSVLFRVTNTKGEILSIKGRLKKPQNQDEQQTADAVEDLGTLFISLEDKLKAFLEFEEKVTSGEVSGSLYDHSLMQLRREISELGRTLSDYSVPFLIAPYIRRLLFKVTVIGSLAIALASERTTSDMSSGEQSAKAHVRVQAERGASSREGGGKASGMSLDAQLKTSAEEGAQASVLDLLQKRTAKAPVLSGKGPEGKYEQQGAIGYIEFLPHSKITDPLWATDYTGPTEGASYREISSVSTPATGGTEASVTLEWTPIIQNKALSLPVPVGYTVADVRINGTPVSPGAMYGSILVPKVDETSAQITYSVVPTAMNLAIPPPALVEVHVADARRAEFDATARAIQGPHKEEALKQYFKEFTYVVSSDLQRLIDTMPGSLPDKIGGIRAGDCDTLAAHGVSLFQSAHIKACIANGFLSKDNAIEMARGHAKLVYEEEGGAYSLFETTASVRDSFLHVRFQEKDYAELQSIASKVGASSSHMEVANMYREFGERLREILAQPEYAKARTAENLNPMQSPIAHKLQTIVTQFMKGMEGQFSTSLPNSSDTFTEQLKKFLTALSLLISALVGSAFVAGKMKQVIDKKVVNDASTDIAKLWKESHIPKSNVGGEEEYVTQRIEKEMKHIYRISPDLEKVVSMGEALSWDLESRAEYLRLLSIAHTFSASSSASSPSVFQAPDELVEIRHVLGSREWDRMLSRLRADGDKSMLPLVTSIKQMLARPELSTAVEAGIRKTVDTAWESVKRRIVSLENLSGAGIRGALRHPSSLDAPLGSMREGDVVSTRGKKISSPDGDFSELSKYRHGDDIGRIDWRASARRDSLFVRRNEMPLSAARGEEQTHIALVIDVVDMDPWEFNDLAALFVKASLKKSPIRIESVEFLAFGQHLGRWGAEQMRTFVSDTNIEGKVKGALTYILTLQKKTINERFQKARDTVYHAKSAYDASLLPAAIRAGEKKQATIVVGLPGMGYARSLSSSVFFHDDERT</sequence>
<comment type="caution">
    <text evidence="3">The sequence shown here is derived from an EMBL/GenBank/DDBJ whole genome shotgun (WGS) entry which is preliminary data.</text>
</comment>
<feature type="region of interest" description="Disordered" evidence="1">
    <location>
        <begin position="818"/>
        <end position="837"/>
    </location>
</feature>
<evidence type="ECO:0000313" key="3">
    <source>
        <dbReference type="EMBL" id="PIQ68661.1"/>
    </source>
</evidence>